<gene>
    <name evidence="2" type="ORF">BpHYR1_004485</name>
</gene>
<accession>A0A3M7SA14</accession>
<evidence type="ECO:0000313" key="2">
    <source>
        <dbReference type="EMBL" id="RNA32475.1"/>
    </source>
</evidence>
<organism evidence="2 3">
    <name type="scientific">Brachionus plicatilis</name>
    <name type="common">Marine rotifer</name>
    <name type="synonym">Brachionus muelleri</name>
    <dbReference type="NCBI Taxonomy" id="10195"/>
    <lineage>
        <taxon>Eukaryota</taxon>
        <taxon>Metazoa</taxon>
        <taxon>Spiralia</taxon>
        <taxon>Gnathifera</taxon>
        <taxon>Rotifera</taxon>
        <taxon>Eurotatoria</taxon>
        <taxon>Monogononta</taxon>
        <taxon>Pseudotrocha</taxon>
        <taxon>Ploima</taxon>
        <taxon>Brachionidae</taxon>
        <taxon>Brachionus</taxon>
    </lineage>
</organism>
<feature type="transmembrane region" description="Helical" evidence="1">
    <location>
        <begin position="66"/>
        <end position="85"/>
    </location>
</feature>
<dbReference type="Proteomes" id="UP000276133">
    <property type="component" value="Unassembled WGS sequence"/>
</dbReference>
<dbReference type="AlphaFoldDB" id="A0A3M7SA14"/>
<evidence type="ECO:0000256" key="1">
    <source>
        <dbReference type="SAM" id="Phobius"/>
    </source>
</evidence>
<reference evidence="2 3" key="1">
    <citation type="journal article" date="2018" name="Sci. Rep.">
        <title>Genomic signatures of local adaptation to the degree of environmental predictability in rotifers.</title>
        <authorList>
            <person name="Franch-Gras L."/>
            <person name="Hahn C."/>
            <person name="Garcia-Roger E.M."/>
            <person name="Carmona M.J."/>
            <person name="Serra M."/>
            <person name="Gomez A."/>
        </authorList>
    </citation>
    <scope>NUCLEOTIDE SEQUENCE [LARGE SCALE GENOMIC DNA]</scope>
    <source>
        <strain evidence="2">HYR1</strain>
    </source>
</reference>
<comment type="caution">
    <text evidence="2">The sequence shown here is derived from an EMBL/GenBank/DDBJ whole genome shotgun (WGS) entry which is preliminary data.</text>
</comment>
<evidence type="ECO:0000313" key="3">
    <source>
        <dbReference type="Proteomes" id="UP000276133"/>
    </source>
</evidence>
<sequence>MQTIRFDYNLNFLNFKNGKSNKFSLEKIHFGLVYRIYFKVIFIINISKDKIWLMMEMQNVMIKESLLKKIILLISNWILLMLPFYQRLGEICFLFTLARNESKNI</sequence>
<keyword evidence="1" id="KW-0472">Membrane</keyword>
<keyword evidence="1" id="KW-1133">Transmembrane helix</keyword>
<feature type="transmembrane region" description="Helical" evidence="1">
    <location>
        <begin position="28"/>
        <end position="46"/>
    </location>
</feature>
<keyword evidence="3" id="KW-1185">Reference proteome</keyword>
<name>A0A3M7SA14_BRAPC</name>
<evidence type="ECO:0008006" key="4">
    <source>
        <dbReference type="Google" id="ProtNLM"/>
    </source>
</evidence>
<proteinExistence type="predicted"/>
<keyword evidence="1" id="KW-0812">Transmembrane</keyword>
<dbReference type="EMBL" id="REGN01001795">
    <property type="protein sequence ID" value="RNA32475.1"/>
    <property type="molecule type" value="Genomic_DNA"/>
</dbReference>
<protein>
    <recommendedName>
        <fullName evidence="4">Transmembrane protein</fullName>
    </recommendedName>
</protein>